<sequence length="71" mass="8365">MSQIWIFYIVAAAIILLVDYKVIRDLPKINRWFTYVFLLAGMGVFVYTLQINHVVYASAWLQKWLSPLVPF</sequence>
<keyword evidence="1" id="KW-0812">Transmembrane</keyword>
<accession>A0A919YJ78</accession>
<dbReference type="AlphaFoldDB" id="A0A919YJ78"/>
<keyword evidence="1" id="KW-0472">Membrane</keyword>
<dbReference type="RefSeq" id="WP_212980549.1">
    <property type="nucleotide sequence ID" value="NZ_AP025343.1"/>
</dbReference>
<gene>
    <name evidence="2" type="ORF">J34TS1_50650</name>
</gene>
<feature type="transmembrane region" description="Helical" evidence="1">
    <location>
        <begin position="35"/>
        <end position="61"/>
    </location>
</feature>
<proteinExistence type="predicted"/>
<evidence type="ECO:0000313" key="3">
    <source>
        <dbReference type="Proteomes" id="UP000682811"/>
    </source>
</evidence>
<name>A0A919YJ78_9BACL</name>
<evidence type="ECO:0000313" key="2">
    <source>
        <dbReference type="EMBL" id="GIO50300.1"/>
    </source>
</evidence>
<organism evidence="2 3">
    <name type="scientific">Paenibacillus azoreducens</name>
    <dbReference type="NCBI Taxonomy" id="116718"/>
    <lineage>
        <taxon>Bacteria</taxon>
        <taxon>Bacillati</taxon>
        <taxon>Bacillota</taxon>
        <taxon>Bacilli</taxon>
        <taxon>Bacillales</taxon>
        <taxon>Paenibacillaceae</taxon>
        <taxon>Paenibacillus</taxon>
    </lineage>
</organism>
<keyword evidence="1" id="KW-1133">Transmembrane helix</keyword>
<feature type="transmembrane region" description="Helical" evidence="1">
    <location>
        <begin position="6"/>
        <end position="23"/>
    </location>
</feature>
<keyword evidence="3" id="KW-1185">Reference proteome</keyword>
<reference evidence="2 3" key="1">
    <citation type="submission" date="2021-03" db="EMBL/GenBank/DDBJ databases">
        <title>Antimicrobial resistance genes in bacteria isolated from Japanese honey, and their potential for conferring macrolide and lincosamide resistance in the American foulbrood pathogen Paenibacillus larvae.</title>
        <authorList>
            <person name="Okamoto M."/>
            <person name="Kumagai M."/>
            <person name="Kanamori H."/>
            <person name="Takamatsu D."/>
        </authorList>
    </citation>
    <scope>NUCLEOTIDE SEQUENCE [LARGE SCALE GENOMIC DNA]</scope>
    <source>
        <strain evidence="2 3">J34TS1</strain>
    </source>
</reference>
<evidence type="ECO:0000256" key="1">
    <source>
        <dbReference type="SAM" id="Phobius"/>
    </source>
</evidence>
<comment type="caution">
    <text evidence="2">The sequence shown here is derived from an EMBL/GenBank/DDBJ whole genome shotgun (WGS) entry which is preliminary data.</text>
</comment>
<protein>
    <submittedName>
        <fullName evidence="2">Uncharacterized protein</fullName>
    </submittedName>
</protein>
<dbReference type="EMBL" id="BORT01000030">
    <property type="protein sequence ID" value="GIO50300.1"/>
    <property type="molecule type" value="Genomic_DNA"/>
</dbReference>
<dbReference type="Proteomes" id="UP000682811">
    <property type="component" value="Unassembled WGS sequence"/>
</dbReference>